<dbReference type="EMBL" id="JYNY01000084">
    <property type="protein sequence ID" value="KJJ85738.1"/>
    <property type="molecule type" value="Genomic_DNA"/>
</dbReference>
<dbReference type="PATRIC" id="fig|1609969.3.peg.446"/>
<evidence type="ECO:0000313" key="1">
    <source>
        <dbReference type="EMBL" id="KJJ85738.1"/>
    </source>
</evidence>
<dbReference type="AlphaFoldDB" id="A0A0F0CQZ7"/>
<gene>
    <name evidence="1" type="ORF">OMAG_000405</name>
</gene>
<name>A0A0F0CQZ7_9BACT</name>
<proteinExistence type="predicted"/>
<keyword evidence="2" id="KW-1185">Reference proteome</keyword>
<sequence>MEKKLCKLANKEYLKNNMKEYLELVVNAAYVCGKCGRVAKEEKYLCKPKNIHK</sequence>
<protein>
    <submittedName>
        <fullName evidence="1">Uncharacterized protein</fullName>
    </submittedName>
</protein>
<evidence type="ECO:0000313" key="2">
    <source>
        <dbReference type="Proteomes" id="UP000033428"/>
    </source>
</evidence>
<accession>A0A0F0CQZ7</accession>
<comment type="caution">
    <text evidence="1">The sequence shown here is derived from an EMBL/GenBank/DDBJ whole genome shotgun (WGS) entry which is preliminary data.</text>
</comment>
<organism evidence="1 2">
    <name type="scientific">Candidatus Omnitrophus magneticus</name>
    <dbReference type="NCBI Taxonomy" id="1609969"/>
    <lineage>
        <taxon>Bacteria</taxon>
        <taxon>Pseudomonadati</taxon>
        <taxon>Candidatus Omnitrophota</taxon>
        <taxon>Candidatus Omnitrophus</taxon>
    </lineage>
</organism>
<reference evidence="1 2" key="1">
    <citation type="submission" date="2015-02" db="EMBL/GenBank/DDBJ databases">
        <title>Single-cell genomics of uncultivated deep-branching MTB reveals a conserved set of magnetosome genes.</title>
        <authorList>
            <person name="Kolinko S."/>
            <person name="Richter M."/>
            <person name="Glockner F.O."/>
            <person name="Brachmann A."/>
            <person name="Schuler D."/>
        </authorList>
    </citation>
    <scope>NUCLEOTIDE SEQUENCE [LARGE SCALE GENOMIC DNA]</scope>
    <source>
        <strain evidence="1">SKK-01</strain>
    </source>
</reference>
<dbReference type="Proteomes" id="UP000033428">
    <property type="component" value="Unassembled WGS sequence"/>
</dbReference>